<dbReference type="InterPro" id="IPR001584">
    <property type="entry name" value="Integrase_cat-core"/>
</dbReference>
<keyword evidence="4" id="KW-0255">Endonuclease</keyword>
<dbReference type="GO" id="GO:0035613">
    <property type="term" value="F:RNA stem-loop binding"/>
    <property type="evidence" value="ECO:0007669"/>
    <property type="project" value="TreeGrafter"/>
</dbReference>
<feature type="non-terminal residue" evidence="8">
    <location>
        <position position="1"/>
    </location>
</feature>
<evidence type="ECO:0000256" key="2">
    <source>
        <dbReference type="ARBA" id="ARBA00022695"/>
    </source>
</evidence>
<gene>
    <name evidence="8" type="primary">Ervk18_2</name>
    <name evidence="8" type="ORF">PEDTOR_R14648</name>
</gene>
<dbReference type="AlphaFoldDB" id="A0A7K6NZL6"/>
<keyword evidence="6" id="KW-0695">RNA-directed DNA polymerase</keyword>
<evidence type="ECO:0000256" key="1">
    <source>
        <dbReference type="ARBA" id="ARBA00022679"/>
    </source>
</evidence>
<dbReference type="EMBL" id="VZRU01019953">
    <property type="protein sequence ID" value="NWW54439.1"/>
    <property type="molecule type" value="Genomic_DNA"/>
</dbReference>
<dbReference type="PANTHER" id="PTHR41694">
    <property type="entry name" value="ENDOGENOUS RETROVIRUS GROUP K MEMBER POL PROTEIN"/>
    <property type="match status" value="1"/>
</dbReference>
<evidence type="ECO:0000256" key="6">
    <source>
        <dbReference type="ARBA" id="ARBA00022918"/>
    </source>
</evidence>
<name>A0A7K6NZL6_PEDTO</name>
<keyword evidence="9" id="KW-1185">Reference proteome</keyword>
<dbReference type="PANTHER" id="PTHR41694:SF3">
    <property type="entry name" value="RNA-DIRECTED DNA POLYMERASE-RELATED"/>
    <property type="match status" value="1"/>
</dbReference>
<organism evidence="8 9">
    <name type="scientific">Pedionomus torquatus</name>
    <name type="common">Plains-wanderer</name>
    <dbReference type="NCBI Taxonomy" id="227192"/>
    <lineage>
        <taxon>Eukaryota</taxon>
        <taxon>Metazoa</taxon>
        <taxon>Chordata</taxon>
        <taxon>Craniata</taxon>
        <taxon>Vertebrata</taxon>
        <taxon>Euteleostomi</taxon>
        <taxon>Archelosauria</taxon>
        <taxon>Archosauria</taxon>
        <taxon>Dinosauria</taxon>
        <taxon>Saurischia</taxon>
        <taxon>Theropoda</taxon>
        <taxon>Coelurosauria</taxon>
        <taxon>Aves</taxon>
        <taxon>Neognathae</taxon>
        <taxon>Neoaves</taxon>
        <taxon>Charadriiformes</taxon>
        <taxon>Pedionomidae</taxon>
        <taxon>Pedionomus</taxon>
    </lineage>
</organism>
<evidence type="ECO:0000256" key="5">
    <source>
        <dbReference type="ARBA" id="ARBA00022801"/>
    </source>
</evidence>
<dbReference type="PROSITE" id="PS50994">
    <property type="entry name" value="INTEGRASE"/>
    <property type="match status" value="1"/>
</dbReference>
<dbReference type="GO" id="GO:0003964">
    <property type="term" value="F:RNA-directed DNA polymerase activity"/>
    <property type="evidence" value="ECO:0007669"/>
    <property type="project" value="UniProtKB-KW"/>
</dbReference>
<keyword evidence="3" id="KW-0540">Nuclease</keyword>
<keyword evidence="2" id="KW-0548">Nucleotidyltransferase</keyword>
<evidence type="ECO:0000313" key="8">
    <source>
        <dbReference type="EMBL" id="NWW54439.1"/>
    </source>
</evidence>
<evidence type="ECO:0000259" key="7">
    <source>
        <dbReference type="PROSITE" id="PS50994"/>
    </source>
</evidence>
<evidence type="ECO:0000256" key="4">
    <source>
        <dbReference type="ARBA" id="ARBA00022759"/>
    </source>
</evidence>
<dbReference type="Proteomes" id="UP000565207">
    <property type="component" value="Unassembled WGS sequence"/>
</dbReference>
<reference evidence="8 9" key="1">
    <citation type="submission" date="2019-09" db="EMBL/GenBank/DDBJ databases">
        <title>Bird 10,000 Genomes (B10K) Project - Family phase.</title>
        <authorList>
            <person name="Zhang G."/>
        </authorList>
    </citation>
    <scope>NUCLEOTIDE SEQUENCE [LARGE SCALE GENOMIC DNA]</scope>
    <source>
        <strain evidence="8">B10K-DU-029-80</strain>
        <tissue evidence="8">Muscle</tissue>
    </source>
</reference>
<dbReference type="GO" id="GO:0004519">
    <property type="term" value="F:endonuclease activity"/>
    <property type="evidence" value="ECO:0007669"/>
    <property type="project" value="UniProtKB-KW"/>
</dbReference>
<evidence type="ECO:0000256" key="3">
    <source>
        <dbReference type="ARBA" id="ARBA00022722"/>
    </source>
</evidence>
<protein>
    <submittedName>
        <fullName evidence="8">POK18 protein</fullName>
    </submittedName>
</protein>
<evidence type="ECO:0000313" key="9">
    <source>
        <dbReference type="Proteomes" id="UP000565207"/>
    </source>
</evidence>
<dbReference type="InterPro" id="IPR036397">
    <property type="entry name" value="RNaseH_sf"/>
</dbReference>
<keyword evidence="5" id="KW-0378">Hydrolase</keyword>
<dbReference type="GO" id="GO:0016787">
    <property type="term" value="F:hydrolase activity"/>
    <property type="evidence" value="ECO:0007669"/>
    <property type="project" value="UniProtKB-KW"/>
</dbReference>
<dbReference type="GO" id="GO:0015074">
    <property type="term" value="P:DNA integration"/>
    <property type="evidence" value="ECO:0007669"/>
    <property type="project" value="InterPro"/>
</dbReference>
<dbReference type="InterPro" id="IPR012337">
    <property type="entry name" value="RNaseH-like_sf"/>
</dbReference>
<feature type="domain" description="Integrase catalytic" evidence="7">
    <location>
        <begin position="1"/>
        <end position="50"/>
    </location>
</feature>
<comment type="caution">
    <text evidence="8">The sequence shown here is derived from an EMBL/GenBank/DDBJ whole genome shotgun (WGS) entry which is preliminary data.</text>
</comment>
<sequence length="50" mass="5355">GIPQSVKTDNGCAYVSAHAQELLKLWGISHITGIPHSSRGQAIMERAHST</sequence>
<proteinExistence type="predicted"/>
<dbReference type="Gene3D" id="3.30.420.10">
    <property type="entry name" value="Ribonuclease H-like superfamily/Ribonuclease H"/>
    <property type="match status" value="1"/>
</dbReference>
<feature type="non-terminal residue" evidence="8">
    <location>
        <position position="50"/>
    </location>
</feature>
<keyword evidence="1" id="KW-0808">Transferase</keyword>
<dbReference type="SUPFAM" id="SSF53098">
    <property type="entry name" value="Ribonuclease H-like"/>
    <property type="match status" value="1"/>
</dbReference>
<accession>A0A7K6NZL6</accession>